<evidence type="ECO:0000313" key="1">
    <source>
        <dbReference type="EMBL" id="CAD8069916.1"/>
    </source>
</evidence>
<protein>
    <submittedName>
        <fullName evidence="1">Uncharacterized protein</fullName>
    </submittedName>
</protein>
<name>A0A8S1LYL7_9CILI</name>
<dbReference type="AlphaFoldDB" id="A0A8S1LYL7"/>
<accession>A0A8S1LYL7</accession>
<reference evidence="1" key="1">
    <citation type="submission" date="2021-01" db="EMBL/GenBank/DDBJ databases">
        <authorList>
            <consortium name="Genoscope - CEA"/>
            <person name="William W."/>
        </authorList>
    </citation>
    <scope>NUCLEOTIDE SEQUENCE</scope>
</reference>
<dbReference type="EMBL" id="CAJJDN010000026">
    <property type="protein sequence ID" value="CAD8069916.1"/>
    <property type="molecule type" value="Genomic_DNA"/>
</dbReference>
<proteinExistence type="predicted"/>
<sequence>MLFVQIVSQNNILLGQYGNDHQSRLERVKDDLLIFFFNDYHHEYSIQFSKKSKQIPIILKKQKEDYSRIDLILLRYIPIEDSDQDALFQKVLEEIQSQSQEFEKLQIYKDIILSIYKEES</sequence>
<dbReference type="Proteomes" id="UP000692954">
    <property type="component" value="Unassembled WGS sequence"/>
</dbReference>
<gene>
    <name evidence="1" type="ORF">PSON_ATCC_30995.1.T0260088</name>
</gene>
<keyword evidence="2" id="KW-1185">Reference proteome</keyword>
<organism evidence="1 2">
    <name type="scientific">Paramecium sonneborni</name>
    <dbReference type="NCBI Taxonomy" id="65129"/>
    <lineage>
        <taxon>Eukaryota</taxon>
        <taxon>Sar</taxon>
        <taxon>Alveolata</taxon>
        <taxon>Ciliophora</taxon>
        <taxon>Intramacronucleata</taxon>
        <taxon>Oligohymenophorea</taxon>
        <taxon>Peniculida</taxon>
        <taxon>Parameciidae</taxon>
        <taxon>Paramecium</taxon>
    </lineage>
</organism>
<evidence type="ECO:0000313" key="2">
    <source>
        <dbReference type="Proteomes" id="UP000692954"/>
    </source>
</evidence>
<comment type="caution">
    <text evidence="1">The sequence shown here is derived from an EMBL/GenBank/DDBJ whole genome shotgun (WGS) entry which is preliminary data.</text>
</comment>
<dbReference type="OrthoDB" id="308362at2759"/>